<dbReference type="Proteomes" id="UP000831304">
    <property type="component" value="Chromosome"/>
</dbReference>
<feature type="compositionally biased region" description="Basic and acidic residues" evidence="1">
    <location>
        <begin position="35"/>
        <end position="45"/>
    </location>
</feature>
<organism evidence="3 4">
    <name type="scientific">Agromyces soli</name>
    <dbReference type="NCBI Taxonomy" id="659012"/>
    <lineage>
        <taxon>Bacteria</taxon>
        <taxon>Bacillati</taxon>
        <taxon>Actinomycetota</taxon>
        <taxon>Actinomycetes</taxon>
        <taxon>Micrococcales</taxon>
        <taxon>Microbacteriaceae</taxon>
        <taxon>Agromyces</taxon>
    </lineage>
</organism>
<evidence type="ECO:0000313" key="4">
    <source>
        <dbReference type="Proteomes" id="UP000831304"/>
    </source>
</evidence>
<evidence type="ECO:0000256" key="2">
    <source>
        <dbReference type="SAM" id="SignalP"/>
    </source>
</evidence>
<accession>A0ABY4AXM7</accession>
<keyword evidence="4" id="KW-1185">Reference proteome</keyword>
<gene>
    <name evidence="3" type="ORF">MTP13_07445</name>
</gene>
<evidence type="ECO:0000256" key="1">
    <source>
        <dbReference type="SAM" id="MobiDB-lite"/>
    </source>
</evidence>
<proteinExistence type="predicted"/>
<protein>
    <submittedName>
        <fullName evidence="3">Uncharacterized protein</fullName>
    </submittedName>
</protein>
<dbReference type="RefSeq" id="WP_243570434.1">
    <property type="nucleotide sequence ID" value="NZ_BAAARD010000001.1"/>
</dbReference>
<feature type="region of interest" description="Disordered" evidence="1">
    <location>
        <begin position="35"/>
        <end position="54"/>
    </location>
</feature>
<reference evidence="3 4" key="1">
    <citation type="submission" date="2022-03" db="EMBL/GenBank/DDBJ databases">
        <title>Agromyces sp. isolated from the gut of P. brevitarsis seulensis larvae.</title>
        <authorList>
            <person name="Won M."/>
            <person name="Kwon S.-W."/>
        </authorList>
    </citation>
    <scope>NUCLEOTIDE SEQUENCE [LARGE SCALE GENOMIC DNA]</scope>
    <source>
        <strain evidence="3 4">KACC 16215</strain>
    </source>
</reference>
<dbReference type="EMBL" id="CP094533">
    <property type="protein sequence ID" value="UOE27604.1"/>
    <property type="molecule type" value="Genomic_DNA"/>
</dbReference>
<feature type="signal peptide" evidence="2">
    <location>
        <begin position="1"/>
        <end position="28"/>
    </location>
</feature>
<keyword evidence="2" id="KW-0732">Signal</keyword>
<sequence>MTNSSSLTMRLLSIAVVFSTTVALTACAGGLWDRAEQTEPARDPESTSSEADGVTARETCLELSIPESAAFNAFNELRKGNIGAEARNQLLEEASVGYRTVPVEPGSELETGIHAVIAYIDSSTPTPDGAIFDPSTDEFARLGSNLGSLCSAAGTELVINASSGG</sequence>
<name>A0ABY4AXM7_9MICO</name>
<feature type="chain" id="PRO_5047193571" evidence="2">
    <location>
        <begin position="29"/>
        <end position="165"/>
    </location>
</feature>
<evidence type="ECO:0000313" key="3">
    <source>
        <dbReference type="EMBL" id="UOE27604.1"/>
    </source>
</evidence>